<proteinExistence type="predicted"/>
<dbReference type="InterPro" id="IPR027370">
    <property type="entry name" value="Znf-RING_euk"/>
</dbReference>
<name>A0A0C9VPL7_SPHS4</name>
<feature type="domain" description="RING-type" evidence="5">
    <location>
        <begin position="56"/>
        <end position="103"/>
    </location>
</feature>
<dbReference type="HOGENOM" id="CLU_1670524_0_0_1"/>
<dbReference type="Proteomes" id="UP000054279">
    <property type="component" value="Unassembled WGS sequence"/>
</dbReference>
<dbReference type="InterPro" id="IPR051051">
    <property type="entry name" value="E3_ubiq-ligase_TRIM/RNF"/>
</dbReference>
<evidence type="ECO:0000256" key="2">
    <source>
        <dbReference type="ARBA" id="ARBA00022771"/>
    </source>
</evidence>
<keyword evidence="2 4" id="KW-0863">Zinc-finger</keyword>
<dbReference type="InterPro" id="IPR013083">
    <property type="entry name" value="Znf_RING/FYVE/PHD"/>
</dbReference>
<keyword evidence="3" id="KW-0862">Zinc</keyword>
<evidence type="ECO:0000313" key="6">
    <source>
        <dbReference type="EMBL" id="KIJ39791.1"/>
    </source>
</evidence>
<dbReference type="Pfam" id="PF13445">
    <property type="entry name" value="zf-RING_UBOX"/>
    <property type="match status" value="1"/>
</dbReference>
<evidence type="ECO:0000259" key="5">
    <source>
        <dbReference type="PROSITE" id="PS50089"/>
    </source>
</evidence>
<dbReference type="PROSITE" id="PS00518">
    <property type="entry name" value="ZF_RING_1"/>
    <property type="match status" value="1"/>
</dbReference>
<organism evidence="6 7">
    <name type="scientific">Sphaerobolus stellatus (strain SS14)</name>
    <dbReference type="NCBI Taxonomy" id="990650"/>
    <lineage>
        <taxon>Eukaryota</taxon>
        <taxon>Fungi</taxon>
        <taxon>Dikarya</taxon>
        <taxon>Basidiomycota</taxon>
        <taxon>Agaricomycotina</taxon>
        <taxon>Agaricomycetes</taxon>
        <taxon>Phallomycetidae</taxon>
        <taxon>Geastrales</taxon>
        <taxon>Sphaerobolaceae</taxon>
        <taxon>Sphaerobolus</taxon>
    </lineage>
</organism>
<keyword evidence="1" id="KW-0479">Metal-binding</keyword>
<dbReference type="SMART" id="SM00184">
    <property type="entry name" value="RING"/>
    <property type="match status" value="1"/>
</dbReference>
<accession>A0A0C9VPL7</accession>
<dbReference type="Gene3D" id="3.30.40.10">
    <property type="entry name" value="Zinc/RING finger domain, C3HC4 (zinc finger)"/>
    <property type="match status" value="1"/>
</dbReference>
<dbReference type="AlphaFoldDB" id="A0A0C9VPL7"/>
<evidence type="ECO:0000256" key="3">
    <source>
        <dbReference type="ARBA" id="ARBA00022833"/>
    </source>
</evidence>
<dbReference type="InterPro" id="IPR001841">
    <property type="entry name" value="Znf_RING"/>
</dbReference>
<dbReference type="EMBL" id="KN837149">
    <property type="protein sequence ID" value="KIJ39791.1"/>
    <property type="molecule type" value="Genomic_DNA"/>
</dbReference>
<dbReference type="PANTHER" id="PTHR25465">
    <property type="entry name" value="B-BOX DOMAIN CONTAINING"/>
    <property type="match status" value="1"/>
</dbReference>
<dbReference type="PANTHER" id="PTHR25465:SF41">
    <property type="entry name" value="E3 UBIQUITIN-PROTEIN LIGASE RNF135"/>
    <property type="match status" value="1"/>
</dbReference>
<dbReference type="PROSITE" id="PS50089">
    <property type="entry name" value="ZF_RING_2"/>
    <property type="match status" value="1"/>
</dbReference>
<evidence type="ECO:0000313" key="7">
    <source>
        <dbReference type="Proteomes" id="UP000054279"/>
    </source>
</evidence>
<protein>
    <submittedName>
        <fullName evidence="6">Unplaced genomic scaffold SPHSTscaffold_74, whole genome shotgun sequence</fullName>
    </submittedName>
</protein>
<evidence type="ECO:0000256" key="1">
    <source>
        <dbReference type="ARBA" id="ARBA00022723"/>
    </source>
</evidence>
<dbReference type="SUPFAM" id="SSF57850">
    <property type="entry name" value="RING/U-box"/>
    <property type="match status" value="1"/>
</dbReference>
<dbReference type="GO" id="GO:0008270">
    <property type="term" value="F:zinc ion binding"/>
    <property type="evidence" value="ECO:0007669"/>
    <property type="project" value="UniProtKB-KW"/>
</dbReference>
<dbReference type="OrthoDB" id="3219336at2759"/>
<sequence length="158" mass="17710">MESADDFVVISSEEVELATNASEGGSVKSVFMTKSSAKIKDVYGSWLKNFGSMITCAICLDIYDKPYTLPDCGHIFCGKCLLLTFAATYSSSQRRAFTCPECRCPVKREPIEAYTIRDIAEDFVKRTAANRLPDLTQPFGRKPFANFFSVREKEENLD</sequence>
<gene>
    <name evidence="6" type="ORF">M422DRAFT_49496</name>
</gene>
<dbReference type="InterPro" id="IPR017907">
    <property type="entry name" value="Znf_RING_CS"/>
</dbReference>
<keyword evidence="7" id="KW-1185">Reference proteome</keyword>
<reference evidence="6 7" key="1">
    <citation type="submission" date="2014-06" db="EMBL/GenBank/DDBJ databases">
        <title>Evolutionary Origins and Diversification of the Mycorrhizal Mutualists.</title>
        <authorList>
            <consortium name="DOE Joint Genome Institute"/>
            <consortium name="Mycorrhizal Genomics Consortium"/>
            <person name="Kohler A."/>
            <person name="Kuo A."/>
            <person name="Nagy L.G."/>
            <person name="Floudas D."/>
            <person name="Copeland A."/>
            <person name="Barry K.W."/>
            <person name="Cichocki N."/>
            <person name="Veneault-Fourrey C."/>
            <person name="LaButti K."/>
            <person name="Lindquist E.A."/>
            <person name="Lipzen A."/>
            <person name="Lundell T."/>
            <person name="Morin E."/>
            <person name="Murat C."/>
            <person name="Riley R."/>
            <person name="Ohm R."/>
            <person name="Sun H."/>
            <person name="Tunlid A."/>
            <person name="Henrissat B."/>
            <person name="Grigoriev I.V."/>
            <person name="Hibbett D.S."/>
            <person name="Martin F."/>
        </authorList>
    </citation>
    <scope>NUCLEOTIDE SEQUENCE [LARGE SCALE GENOMIC DNA]</scope>
    <source>
        <strain evidence="6 7">SS14</strain>
    </source>
</reference>
<evidence type="ECO:0000256" key="4">
    <source>
        <dbReference type="PROSITE-ProRule" id="PRU00175"/>
    </source>
</evidence>